<feature type="region of interest" description="Disordered" evidence="2">
    <location>
        <begin position="266"/>
        <end position="407"/>
    </location>
</feature>
<keyword evidence="3" id="KW-1133">Transmembrane helix</keyword>
<evidence type="ECO:0000313" key="5">
    <source>
        <dbReference type="EMBL" id="MDP0396866.1"/>
    </source>
</evidence>
<name>A0AA90NE97_9ACTN</name>
<feature type="transmembrane region" description="Helical" evidence="3">
    <location>
        <begin position="21"/>
        <end position="39"/>
    </location>
</feature>
<comment type="caution">
    <text evidence="5">The sequence shown here is derived from an EMBL/GenBank/DDBJ whole genome shotgun (WGS) entry which is preliminary data.</text>
</comment>
<keyword evidence="6" id="KW-1185">Reference proteome</keyword>
<feature type="compositionally biased region" description="Low complexity" evidence="2">
    <location>
        <begin position="295"/>
        <end position="312"/>
    </location>
</feature>
<dbReference type="Proteomes" id="UP001178281">
    <property type="component" value="Unassembled WGS sequence"/>
</dbReference>
<dbReference type="RefSeq" id="WP_305110220.1">
    <property type="nucleotide sequence ID" value="NZ_JAUTIX010000001.1"/>
</dbReference>
<keyword evidence="3" id="KW-0472">Membrane</keyword>
<dbReference type="Pfam" id="PF20570">
    <property type="entry name" value="DUF6779"/>
    <property type="match status" value="1"/>
</dbReference>
<evidence type="ECO:0000256" key="3">
    <source>
        <dbReference type="SAM" id="Phobius"/>
    </source>
</evidence>
<gene>
    <name evidence="5" type="ORF">Q7X28_02900</name>
</gene>
<proteinExistence type="predicted"/>
<evidence type="ECO:0000313" key="6">
    <source>
        <dbReference type="Proteomes" id="UP001178281"/>
    </source>
</evidence>
<dbReference type="EMBL" id="JAUTIX010000001">
    <property type="protein sequence ID" value="MDP0396866.1"/>
    <property type="molecule type" value="Genomic_DNA"/>
</dbReference>
<sequence>MTDPANRKRVARRSSAGAGQWMLGAVIVLAVAGTGMWVFSEDKRWGLLALILLIWGLVIAAFLVARNQRDLRAVESKEGGLKAVYALQLEREIAARREYELQLEHDLRAELRDESNEELTALKAEVLALRANLEELLGRDLGPSYTELYAAAEQRALAAQQAKSVFEDDDRFRAQQDFAGVPPQVPDVDSYYGAASSVSEVPGFPAAEQPPVDVPPVDVPPVDVPPAAPQRTDDDAPTAVFQAVVTPEPAADAEPVDVEHVEHVEHIDPDTDEPFVPLAPQSGYRPPFPPRRFTPDAAQQQAPPQFAQYAPPERAPQQPSPAEHVQQIPTVPPFPTSAPAPSSAAHARPQEEQAPRPTEAEGATVQPEGDGADPTRGQHSSGSTVAELIARMNADTERTGGRRRKPE</sequence>
<keyword evidence="3" id="KW-0812">Transmembrane</keyword>
<accession>A0AA90NE97</accession>
<reference evidence="5" key="1">
    <citation type="submission" date="2023-08" db="EMBL/GenBank/DDBJ databases">
        <title>The draft genome of Tsukamurella strandjordii strain 050030.</title>
        <authorList>
            <person name="Zhao F."/>
            <person name="Feng Y."/>
            <person name="Zong Z."/>
        </authorList>
    </citation>
    <scope>NUCLEOTIDE SEQUENCE</scope>
    <source>
        <strain evidence="5">050030</strain>
    </source>
</reference>
<protein>
    <recommendedName>
        <fullName evidence="4">DUF6779 domain-containing protein</fullName>
    </recommendedName>
</protein>
<feature type="transmembrane region" description="Helical" evidence="3">
    <location>
        <begin position="45"/>
        <end position="65"/>
    </location>
</feature>
<feature type="domain" description="DUF6779" evidence="4">
    <location>
        <begin position="48"/>
        <end position="153"/>
    </location>
</feature>
<evidence type="ECO:0000259" key="4">
    <source>
        <dbReference type="Pfam" id="PF20570"/>
    </source>
</evidence>
<dbReference type="InterPro" id="IPR046706">
    <property type="entry name" value="DUF6779"/>
</dbReference>
<evidence type="ECO:0000256" key="2">
    <source>
        <dbReference type="SAM" id="MobiDB-lite"/>
    </source>
</evidence>
<dbReference type="AlphaFoldDB" id="A0AA90NE97"/>
<evidence type="ECO:0000256" key="1">
    <source>
        <dbReference type="SAM" id="Coils"/>
    </source>
</evidence>
<organism evidence="5 6">
    <name type="scientific">Tsukamurella strandjordii</name>
    <dbReference type="NCBI Taxonomy" id="147577"/>
    <lineage>
        <taxon>Bacteria</taxon>
        <taxon>Bacillati</taxon>
        <taxon>Actinomycetota</taxon>
        <taxon>Actinomycetes</taxon>
        <taxon>Mycobacteriales</taxon>
        <taxon>Tsukamurellaceae</taxon>
        <taxon>Tsukamurella</taxon>
    </lineage>
</organism>
<feature type="coiled-coil region" evidence="1">
    <location>
        <begin position="112"/>
        <end position="139"/>
    </location>
</feature>
<keyword evidence="1" id="KW-0175">Coiled coil</keyword>